<evidence type="ECO:0000259" key="6">
    <source>
        <dbReference type="PROSITE" id="PS50001"/>
    </source>
</evidence>
<dbReference type="InterPro" id="IPR000980">
    <property type="entry name" value="SH2"/>
</dbReference>
<dbReference type="SUPFAM" id="SSF158235">
    <property type="entry name" value="SOCS box-like"/>
    <property type="match status" value="1"/>
</dbReference>
<keyword evidence="9" id="KW-1185">Reference proteome</keyword>
<dbReference type="GO" id="GO:0046935">
    <property type="term" value="F:1-phosphatidylinositol-3-kinase regulator activity"/>
    <property type="evidence" value="ECO:0007669"/>
    <property type="project" value="TreeGrafter"/>
</dbReference>
<dbReference type="InterPro" id="IPR036860">
    <property type="entry name" value="SH2_dom_sf"/>
</dbReference>
<dbReference type="GO" id="GO:0009968">
    <property type="term" value="P:negative regulation of signal transduction"/>
    <property type="evidence" value="ECO:0007669"/>
    <property type="project" value="UniProtKB-KW"/>
</dbReference>
<dbReference type="PANTHER" id="PTHR10155:SF32">
    <property type="entry name" value="LP02169P"/>
    <property type="match status" value="1"/>
</dbReference>
<gene>
    <name evidence="8" type="ORF">QYM36_002981</name>
</gene>
<evidence type="ECO:0000256" key="2">
    <source>
        <dbReference type="ARBA" id="ARBA00022700"/>
    </source>
</evidence>
<keyword evidence="3" id="KW-0833">Ubl conjugation pathway</keyword>
<dbReference type="PANTHER" id="PTHR10155">
    <property type="entry name" value="PHOSPHATIDYLINOSITOL 3-KINASE REGULATORY SUBUNIT"/>
    <property type="match status" value="1"/>
</dbReference>
<protein>
    <recommendedName>
        <fullName evidence="10">Suppressor of cytokine signaling 6</fullName>
    </recommendedName>
</protein>
<dbReference type="SUPFAM" id="SSF55550">
    <property type="entry name" value="SH2 domain"/>
    <property type="match status" value="1"/>
</dbReference>
<evidence type="ECO:0000256" key="4">
    <source>
        <dbReference type="ARBA" id="ARBA00022999"/>
    </source>
</evidence>
<comment type="caution">
    <text evidence="8">The sequence shown here is derived from an EMBL/GenBank/DDBJ whole genome shotgun (WGS) entry which is preliminary data.</text>
</comment>
<feature type="domain" description="SH2" evidence="6">
    <location>
        <begin position="157"/>
        <end position="262"/>
    </location>
</feature>
<accession>A0AA88LFI9</accession>
<dbReference type="Pfam" id="PF00017">
    <property type="entry name" value="SH2"/>
    <property type="match status" value="1"/>
</dbReference>
<dbReference type="PROSITE" id="PS50225">
    <property type="entry name" value="SOCS"/>
    <property type="match status" value="1"/>
</dbReference>
<organism evidence="8 9">
    <name type="scientific">Artemia franciscana</name>
    <name type="common">Brine shrimp</name>
    <name type="synonym">Artemia sanfranciscana</name>
    <dbReference type="NCBI Taxonomy" id="6661"/>
    <lineage>
        <taxon>Eukaryota</taxon>
        <taxon>Metazoa</taxon>
        <taxon>Ecdysozoa</taxon>
        <taxon>Arthropoda</taxon>
        <taxon>Crustacea</taxon>
        <taxon>Branchiopoda</taxon>
        <taxon>Anostraca</taxon>
        <taxon>Artemiidae</taxon>
        <taxon>Artemia</taxon>
    </lineage>
</organism>
<dbReference type="GO" id="GO:0035556">
    <property type="term" value="P:intracellular signal transduction"/>
    <property type="evidence" value="ECO:0007669"/>
    <property type="project" value="InterPro"/>
</dbReference>
<evidence type="ECO:0000256" key="3">
    <source>
        <dbReference type="ARBA" id="ARBA00022786"/>
    </source>
</evidence>
<dbReference type="EMBL" id="JAVRJZ010000005">
    <property type="protein sequence ID" value="KAK2722636.1"/>
    <property type="molecule type" value="Genomic_DNA"/>
</dbReference>
<dbReference type="Pfam" id="PF07525">
    <property type="entry name" value="SOCS_box"/>
    <property type="match status" value="1"/>
</dbReference>
<keyword evidence="1" id="KW-0341">Growth regulation</keyword>
<dbReference type="InterPro" id="IPR001496">
    <property type="entry name" value="SOCS_box"/>
</dbReference>
<evidence type="ECO:0008006" key="10">
    <source>
        <dbReference type="Google" id="ProtNLM"/>
    </source>
</evidence>
<reference evidence="8" key="1">
    <citation type="submission" date="2023-07" db="EMBL/GenBank/DDBJ databases">
        <title>Chromosome-level genome assembly of Artemia franciscana.</title>
        <authorList>
            <person name="Jo E."/>
        </authorList>
    </citation>
    <scope>NUCLEOTIDE SEQUENCE</scope>
    <source>
        <tissue evidence="8">Whole body</tissue>
    </source>
</reference>
<feature type="domain" description="SOCS box" evidence="7">
    <location>
        <begin position="257"/>
        <end position="306"/>
    </location>
</feature>
<dbReference type="Proteomes" id="UP001187531">
    <property type="component" value="Unassembled WGS sequence"/>
</dbReference>
<dbReference type="GO" id="GO:0046854">
    <property type="term" value="P:phosphatidylinositol phosphate biosynthetic process"/>
    <property type="evidence" value="ECO:0007669"/>
    <property type="project" value="TreeGrafter"/>
</dbReference>
<sequence length="306" mass="35416">MKRLSVVFFGSRDGQCTGTTDTVENTGTRHVTPHRLSKSLSDLVTNNDQVNFDQDLDLPLKIPKSKSSFFNDLKRKVFKTFHKKSFSRVSVRRFSTSVKNLFDNRTIDTNEADNNNTEVNYETLPARDAIQKQQTVCVKKPPTSLAWEIFKLVKYGWYWGKLTPSEAEQRLKDLPDGAFLVRDSSNDCHILSLSFRSYGRTLHSRIEHRSGYFSLHGDSDTKFETIPDLILFFMERSNEGMFCFMRSRNPSPSMPVRLIKPVSRFVNVQSLQALCAFEIRQYVRMDNVQSLPVPERLKHFIYYPSS</sequence>
<evidence type="ECO:0000259" key="7">
    <source>
        <dbReference type="PROSITE" id="PS50225"/>
    </source>
</evidence>
<dbReference type="PROSITE" id="PS50001">
    <property type="entry name" value="SH2"/>
    <property type="match status" value="1"/>
</dbReference>
<evidence type="ECO:0000256" key="5">
    <source>
        <dbReference type="PROSITE-ProRule" id="PRU00191"/>
    </source>
</evidence>
<name>A0AA88LFI9_ARTSF</name>
<evidence type="ECO:0000256" key="1">
    <source>
        <dbReference type="ARBA" id="ARBA00022604"/>
    </source>
</evidence>
<dbReference type="SMART" id="SM00253">
    <property type="entry name" value="SOCS"/>
    <property type="match status" value="1"/>
</dbReference>
<dbReference type="AlphaFoldDB" id="A0AA88LFI9"/>
<dbReference type="GO" id="GO:0005942">
    <property type="term" value="C:phosphatidylinositol 3-kinase complex"/>
    <property type="evidence" value="ECO:0007669"/>
    <property type="project" value="TreeGrafter"/>
</dbReference>
<proteinExistence type="predicted"/>
<dbReference type="InterPro" id="IPR036036">
    <property type="entry name" value="SOCS_box-like_dom_sf"/>
</dbReference>
<dbReference type="SMART" id="SM00969">
    <property type="entry name" value="SOCS_box"/>
    <property type="match status" value="1"/>
</dbReference>
<keyword evidence="2" id="KW-0734">Signal transduction inhibitor</keyword>
<dbReference type="PRINTS" id="PR00401">
    <property type="entry name" value="SH2DOMAIN"/>
</dbReference>
<dbReference type="Gene3D" id="1.10.750.20">
    <property type="entry name" value="SOCS box"/>
    <property type="match status" value="1"/>
</dbReference>
<dbReference type="SMART" id="SM00252">
    <property type="entry name" value="SH2"/>
    <property type="match status" value="1"/>
</dbReference>
<evidence type="ECO:0000313" key="8">
    <source>
        <dbReference type="EMBL" id="KAK2722636.1"/>
    </source>
</evidence>
<dbReference type="Gene3D" id="3.30.505.10">
    <property type="entry name" value="SH2 domain"/>
    <property type="match status" value="1"/>
</dbReference>
<keyword evidence="4 5" id="KW-0727">SH2 domain</keyword>
<evidence type="ECO:0000313" key="9">
    <source>
        <dbReference type="Proteomes" id="UP001187531"/>
    </source>
</evidence>